<keyword evidence="4 6" id="KW-1133">Transmembrane helix</keyword>
<reference evidence="7" key="2">
    <citation type="submission" date="2025-09" db="UniProtKB">
        <authorList>
            <consortium name="Ensembl"/>
        </authorList>
    </citation>
    <scope>IDENTIFICATION</scope>
</reference>
<organism evidence="7 8">
    <name type="scientific">Nothoprocta perdicaria</name>
    <name type="common">Chilean tinamou</name>
    <name type="synonym">Crypturus perdicarius</name>
    <dbReference type="NCBI Taxonomy" id="30464"/>
    <lineage>
        <taxon>Eukaryota</taxon>
        <taxon>Metazoa</taxon>
        <taxon>Chordata</taxon>
        <taxon>Craniata</taxon>
        <taxon>Vertebrata</taxon>
        <taxon>Euteleostomi</taxon>
        <taxon>Archelosauria</taxon>
        <taxon>Archosauria</taxon>
        <taxon>Dinosauria</taxon>
        <taxon>Saurischia</taxon>
        <taxon>Theropoda</taxon>
        <taxon>Coelurosauria</taxon>
        <taxon>Aves</taxon>
        <taxon>Palaeognathae</taxon>
        <taxon>Tinamiformes</taxon>
        <taxon>Tinamidae</taxon>
        <taxon>Nothoprocta</taxon>
    </lineage>
</organism>
<evidence type="ECO:0000256" key="2">
    <source>
        <dbReference type="ARBA" id="ARBA00006840"/>
    </source>
</evidence>
<dbReference type="GO" id="GO:0005886">
    <property type="term" value="C:plasma membrane"/>
    <property type="evidence" value="ECO:0007669"/>
    <property type="project" value="TreeGrafter"/>
</dbReference>
<dbReference type="InterPro" id="IPR018499">
    <property type="entry name" value="Tetraspanin/Peripherin"/>
</dbReference>
<evidence type="ECO:0000256" key="5">
    <source>
        <dbReference type="ARBA" id="ARBA00023136"/>
    </source>
</evidence>
<sequence length="259" mass="29253">MAGVNRCIKYSMFIFNFLFWVFGCVVLGVGIWIRVRSNQEVNDVQVQVAFAGIDLLIAVGCIIMVLGFLGCCGAIKESQCMLLMFFIGLLLILILQIVTGILAAKKNERTICSLLFSSTLPSSHFKSPLFLISMFPPFLQYQCCGLLNGPEDWGKNFNVPINNQKVCECAVEKQSTDLCTYYRDRYIYKTVRKMQFPVLLSKVGFDPRLSLGTGTISTLGCLTLLRVLYVYVGVMVRPPVYVELWGKIHSNIKRWLLKI</sequence>
<dbReference type="AlphaFoldDB" id="A0A8C6ZLE7"/>
<evidence type="ECO:0000313" key="7">
    <source>
        <dbReference type="Ensembl" id="ENSNPEP00000014070.1"/>
    </source>
</evidence>
<evidence type="ECO:0000313" key="8">
    <source>
        <dbReference type="Proteomes" id="UP000694420"/>
    </source>
</evidence>
<keyword evidence="3 6" id="KW-0812">Transmembrane</keyword>
<dbReference type="PANTHER" id="PTHR19282">
    <property type="entry name" value="TETRASPANIN"/>
    <property type="match status" value="1"/>
</dbReference>
<feature type="transmembrane region" description="Helical" evidence="6">
    <location>
        <begin position="82"/>
        <end position="104"/>
    </location>
</feature>
<evidence type="ECO:0000256" key="3">
    <source>
        <dbReference type="ARBA" id="ARBA00022692"/>
    </source>
</evidence>
<proteinExistence type="inferred from homology"/>
<evidence type="ECO:0008006" key="9">
    <source>
        <dbReference type="Google" id="ProtNLM"/>
    </source>
</evidence>
<reference evidence="7" key="1">
    <citation type="submission" date="2025-08" db="UniProtKB">
        <authorList>
            <consortium name="Ensembl"/>
        </authorList>
    </citation>
    <scope>IDENTIFICATION</scope>
</reference>
<dbReference type="PRINTS" id="PR00259">
    <property type="entry name" value="TMFOUR"/>
</dbReference>
<dbReference type="Ensembl" id="ENSNPET00000014412.1">
    <property type="protein sequence ID" value="ENSNPEP00000014070.1"/>
    <property type="gene ID" value="ENSNPEG00000010514.1"/>
</dbReference>
<feature type="transmembrane region" description="Helical" evidence="6">
    <location>
        <begin position="12"/>
        <end position="35"/>
    </location>
</feature>
<evidence type="ECO:0000256" key="4">
    <source>
        <dbReference type="ARBA" id="ARBA00022989"/>
    </source>
</evidence>
<dbReference type="Pfam" id="PF00335">
    <property type="entry name" value="Tetraspanin"/>
    <property type="match status" value="1"/>
</dbReference>
<dbReference type="PROSITE" id="PS51257">
    <property type="entry name" value="PROKAR_LIPOPROTEIN"/>
    <property type="match status" value="1"/>
</dbReference>
<keyword evidence="5 6" id="KW-0472">Membrane</keyword>
<comment type="subcellular location">
    <subcellularLocation>
        <location evidence="1">Membrane</location>
        <topology evidence="1">Multi-pass membrane protein</topology>
    </subcellularLocation>
</comment>
<dbReference type="Proteomes" id="UP000694420">
    <property type="component" value="Unplaced"/>
</dbReference>
<dbReference type="InterPro" id="IPR018503">
    <property type="entry name" value="Tetraspanin_CS"/>
</dbReference>
<comment type="similarity">
    <text evidence="2">Belongs to the tetraspanin (TM4SF) family.</text>
</comment>
<feature type="transmembrane region" description="Helical" evidence="6">
    <location>
        <begin position="55"/>
        <end position="75"/>
    </location>
</feature>
<accession>A0A8C6ZLE7</accession>
<evidence type="ECO:0000256" key="6">
    <source>
        <dbReference type="SAM" id="Phobius"/>
    </source>
</evidence>
<evidence type="ECO:0000256" key="1">
    <source>
        <dbReference type="ARBA" id="ARBA00004141"/>
    </source>
</evidence>
<name>A0A8C6ZLE7_NOTPE</name>
<dbReference type="PROSITE" id="PS00421">
    <property type="entry name" value="TM4_1"/>
    <property type="match status" value="1"/>
</dbReference>
<dbReference type="PANTHER" id="PTHR19282:SF380">
    <property type="entry name" value="TETRASPANIN-8"/>
    <property type="match status" value="1"/>
</dbReference>
<keyword evidence="8" id="KW-1185">Reference proteome</keyword>
<protein>
    <recommendedName>
        <fullName evidence="9">Tetraspanin</fullName>
    </recommendedName>
</protein>